<evidence type="ECO:0000313" key="2">
    <source>
        <dbReference type="Proteomes" id="UP000636579"/>
    </source>
</evidence>
<dbReference type="Pfam" id="PF08282">
    <property type="entry name" value="Hydrolase_3"/>
    <property type="match status" value="1"/>
</dbReference>
<dbReference type="InterPro" id="IPR006379">
    <property type="entry name" value="HAD-SF_hydro_IIB"/>
</dbReference>
<dbReference type="Gene3D" id="3.40.50.1000">
    <property type="entry name" value="HAD superfamily/HAD-like"/>
    <property type="match status" value="1"/>
</dbReference>
<organism evidence="1 2">
    <name type="scientific">Nesterenkonia halotolerans</name>
    <dbReference type="NCBI Taxonomy" id="225325"/>
    <lineage>
        <taxon>Bacteria</taxon>
        <taxon>Bacillati</taxon>
        <taxon>Actinomycetota</taxon>
        <taxon>Actinomycetes</taxon>
        <taxon>Micrococcales</taxon>
        <taxon>Micrococcaceae</taxon>
        <taxon>Nesterenkonia</taxon>
    </lineage>
</organism>
<gene>
    <name evidence="1" type="ORF">H4W26_001629</name>
</gene>
<comment type="caution">
    <text evidence="1">The sequence shown here is derived from an EMBL/GenBank/DDBJ whole genome shotgun (WGS) entry which is preliminary data.</text>
</comment>
<dbReference type="EMBL" id="JADBEE010000001">
    <property type="protein sequence ID" value="MBE1514874.1"/>
    <property type="molecule type" value="Genomic_DNA"/>
</dbReference>
<protein>
    <submittedName>
        <fullName evidence="1">Cof subfamily protein (Haloacid dehalogenase superfamily)</fullName>
    </submittedName>
</protein>
<dbReference type="NCBIfam" id="TIGR00099">
    <property type="entry name" value="Cof-subfamily"/>
    <property type="match status" value="1"/>
</dbReference>
<keyword evidence="2" id="KW-1185">Reference proteome</keyword>
<dbReference type="RefSeq" id="WP_318779811.1">
    <property type="nucleotide sequence ID" value="NZ_JADBEE010000001.1"/>
</dbReference>
<dbReference type="Gene3D" id="3.30.1240.10">
    <property type="match status" value="1"/>
</dbReference>
<dbReference type="PANTHER" id="PTHR10000:SF8">
    <property type="entry name" value="HAD SUPERFAMILY HYDROLASE-LIKE, TYPE 3"/>
    <property type="match status" value="1"/>
</dbReference>
<dbReference type="InterPro" id="IPR036412">
    <property type="entry name" value="HAD-like_sf"/>
</dbReference>
<accession>A0ABR9J7Q0</accession>
<dbReference type="NCBIfam" id="TIGR01484">
    <property type="entry name" value="HAD-SF-IIB"/>
    <property type="match status" value="1"/>
</dbReference>
<evidence type="ECO:0000313" key="1">
    <source>
        <dbReference type="EMBL" id="MBE1514874.1"/>
    </source>
</evidence>
<dbReference type="PANTHER" id="PTHR10000">
    <property type="entry name" value="PHOSPHOSERINE PHOSPHATASE"/>
    <property type="match status" value="1"/>
</dbReference>
<name>A0ABR9J7Q0_9MICC</name>
<dbReference type="PROSITE" id="PS01228">
    <property type="entry name" value="COF_1"/>
    <property type="match status" value="1"/>
</dbReference>
<reference evidence="1 2" key="1">
    <citation type="submission" date="2020-10" db="EMBL/GenBank/DDBJ databases">
        <title>Sequencing the genomes of 1000 actinobacteria strains.</title>
        <authorList>
            <person name="Klenk H.-P."/>
        </authorList>
    </citation>
    <scope>NUCLEOTIDE SEQUENCE [LARGE SCALE GENOMIC DNA]</scope>
    <source>
        <strain evidence="1 2">DSM 15474</strain>
    </source>
</reference>
<dbReference type="SUPFAM" id="SSF56784">
    <property type="entry name" value="HAD-like"/>
    <property type="match status" value="1"/>
</dbReference>
<dbReference type="InterPro" id="IPR023214">
    <property type="entry name" value="HAD_sf"/>
</dbReference>
<sequence length="316" mass="33586">MTELSLPASTSALGDVQLIASDIDGTILSYTHTETGSVSARTVEAFQAAQSAGIRVVLVTGRPVRWLKHISATLGQPGTVIASNGAVIYDLATDRVVHETALDAAALFTVKDLISEIDPQASFAAETLEHLHMEEPFIAGSLFFEENRRRAAGVTEQELRLGPLDETLERDALTHAAQTPDSDVTSAHVTDRVVKLLCKTEAMAPDEFLGRVQSEVGDLLTVTHSAPGISLLELSAQGVNKASGLARYAASQQIARDRVIAFGDMPNDIEMLRWAGRSWAVGSAHPLARSAANHTAASCDDDGVAQVIEQLLAGEL</sequence>
<dbReference type="Proteomes" id="UP000636579">
    <property type="component" value="Unassembled WGS sequence"/>
</dbReference>
<dbReference type="CDD" id="cd07516">
    <property type="entry name" value="HAD_Pase"/>
    <property type="match status" value="1"/>
</dbReference>
<proteinExistence type="predicted"/>
<dbReference type="InterPro" id="IPR000150">
    <property type="entry name" value="Cof"/>
</dbReference>